<comment type="caution">
    <text evidence="5">The sequence shown here is derived from an EMBL/GenBank/DDBJ whole genome shotgun (WGS) entry which is preliminary data.</text>
</comment>
<feature type="region of interest" description="Disordered" evidence="1">
    <location>
        <begin position="355"/>
        <end position="479"/>
    </location>
</feature>
<feature type="compositionally biased region" description="Low complexity" evidence="1">
    <location>
        <begin position="363"/>
        <end position="375"/>
    </location>
</feature>
<dbReference type="GO" id="GO:0016020">
    <property type="term" value="C:membrane"/>
    <property type="evidence" value="ECO:0007669"/>
    <property type="project" value="InterPro"/>
</dbReference>
<evidence type="ECO:0000313" key="6">
    <source>
        <dbReference type="Proteomes" id="UP000650467"/>
    </source>
</evidence>
<dbReference type="PANTHER" id="PTHR31561">
    <property type="entry name" value="3-KETOACYL-COA SYNTHASE"/>
    <property type="match status" value="1"/>
</dbReference>
<sequence length="638" mass="66257">MASLLPGAGSAGRVMLYDLNVYKPPPEYKVDQAAVIQLWRDTQRYCPADIDFQERVFARSGLAPVGTHLPPSINPAYAGNDAVTDLTSAAAECRMAVCGAVEGLLQKTGLQPRDIDILVTTCSIYCPTPSMASMVVNAFGLRKDVQAYHLGGMGCANGVVGVNLVADLLKAHPNSTALFVCTETTTPAYYRGNDRHRLVTNLLFRMGGAAVCLTNKPALRRRAKYELLHRVRVHTGQSDEALSAIYHGPDEFGHNGIYLGKNVVSQASRALGLAMTQVAPRILTWSQLAAAALHMLQQRRRRSAAGGAPSRQDGSSSTSTSSKGGAVSPPAAATDAEVKGAAPAPFAPAADAAPISTRRAAPSEGNGSSCGSAGSSSGGGSSDDDDRSRISGDGTPQPGLDDKQQSPPSAGGACEAGGAAAGAAKSGADGAEDAEPPTPAPTPAPSCDPSAHSKPAAQHHPHPKGPQRGSGSQSQQYRPNFQQSTCRHFLLHAGGAKVLDGLGEALQLDAGRLAPSRAVLHDYGNVSSSTTWYTLAHVETVSGVRRGERVLQVGVGSGIKCGVNVWKALRDVRDVHPAWEHWLPPAEATALRLAASVDLRGLGSRHVAGRALFAAVMVLAAVVMHALMLRLAAAGLVV</sequence>
<evidence type="ECO:0008006" key="7">
    <source>
        <dbReference type="Google" id="ProtNLM"/>
    </source>
</evidence>
<feature type="compositionally biased region" description="Pro residues" evidence="1">
    <location>
        <begin position="436"/>
        <end position="446"/>
    </location>
</feature>
<accession>A0A835TBM3</accession>
<feature type="compositionally biased region" description="Low complexity" evidence="1">
    <location>
        <begin position="466"/>
        <end position="476"/>
    </location>
</feature>
<evidence type="ECO:0000313" key="5">
    <source>
        <dbReference type="EMBL" id="KAG2441061.1"/>
    </source>
</evidence>
<keyword evidence="2" id="KW-0472">Membrane</keyword>
<feature type="domain" description="Chalcone/stilbene synthase C-terminal" evidence="3">
    <location>
        <begin position="489"/>
        <end position="543"/>
    </location>
</feature>
<dbReference type="SUPFAM" id="SSF53901">
    <property type="entry name" value="Thiolase-like"/>
    <property type="match status" value="2"/>
</dbReference>
<organism evidence="5 6">
    <name type="scientific">Chlamydomonas incerta</name>
    <dbReference type="NCBI Taxonomy" id="51695"/>
    <lineage>
        <taxon>Eukaryota</taxon>
        <taxon>Viridiplantae</taxon>
        <taxon>Chlorophyta</taxon>
        <taxon>core chlorophytes</taxon>
        <taxon>Chlorophyceae</taxon>
        <taxon>CS clade</taxon>
        <taxon>Chlamydomonadales</taxon>
        <taxon>Chlamydomonadaceae</taxon>
        <taxon>Chlamydomonas</taxon>
    </lineage>
</organism>
<dbReference type="InterPro" id="IPR012328">
    <property type="entry name" value="Chalcone/stilbene_synt_C"/>
</dbReference>
<keyword evidence="2" id="KW-0812">Transmembrane</keyword>
<dbReference type="EMBL" id="JAEHOC010000006">
    <property type="protein sequence ID" value="KAG2441061.1"/>
    <property type="molecule type" value="Genomic_DNA"/>
</dbReference>
<dbReference type="InterPro" id="IPR013601">
    <property type="entry name" value="FAE1_typ3_polyketide_synth"/>
</dbReference>
<evidence type="ECO:0000256" key="1">
    <source>
        <dbReference type="SAM" id="MobiDB-lite"/>
    </source>
</evidence>
<keyword evidence="6" id="KW-1185">Reference proteome</keyword>
<dbReference type="OrthoDB" id="329835at2759"/>
<dbReference type="InterPro" id="IPR012392">
    <property type="entry name" value="3-ktacl-CoA_syn"/>
</dbReference>
<proteinExistence type="predicted"/>
<feature type="compositionally biased region" description="Low complexity" evidence="1">
    <location>
        <begin position="304"/>
        <end position="322"/>
    </location>
</feature>
<dbReference type="Proteomes" id="UP000650467">
    <property type="component" value="Unassembled WGS sequence"/>
</dbReference>
<evidence type="ECO:0000259" key="3">
    <source>
        <dbReference type="Pfam" id="PF02797"/>
    </source>
</evidence>
<reference evidence="5" key="1">
    <citation type="journal article" date="2020" name="bioRxiv">
        <title>Comparative genomics of Chlamydomonas.</title>
        <authorList>
            <person name="Craig R.J."/>
            <person name="Hasan A.R."/>
            <person name="Ness R.W."/>
            <person name="Keightley P.D."/>
        </authorList>
    </citation>
    <scope>NUCLEOTIDE SEQUENCE</scope>
    <source>
        <strain evidence="5">SAG 7.73</strain>
    </source>
</reference>
<gene>
    <name evidence="5" type="ORF">HXX76_003914</name>
</gene>
<dbReference type="GO" id="GO:0006633">
    <property type="term" value="P:fatty acid biosynthetic process"/>
    <property type="evidence" value="ECO:0007669"/>
    <property type="project" value="InterPro"/>
</dbReference>
<evidence type="ECO:0000259" key="4">
    <source>
        <dbReference type="Pfam" id="PF08392"/>
    </source>
</evidence>
<name>A0A835TBM3_CHLIN</name>
<feature type="compositionally biased region" description="Low complexity" evidence="1">
    <location>
        <begin position="409"/>
        <end position="429"/>
    </location>
</feature>
<protein>
    <recommendedName>
        <fullName evidence="7">Very-long-chain 3-oxoacyl-CoA synthase</fullName>
    </recommendedName>
</protein>
<feature type="domain" description="FAE" evidence="4">
    <location>
        <begin position="13"/>
        <end position="298"/>
    </location>
</feature>
<dbReference type="Pfam" id="PF08392">
    <property type="entry name" value="FAE1_CUT1_RppA"/>
    <property type="match status" value="1"/>
</dbReference>
<dbReference type="Pfam" id="PF02797">
    <property type="entry name" value="Chal_sti_synt_C"/>
    <property type="match status" value="1"/>
</dbReference>
<feature type="transmembrane region" description="Helical" evidence="2">
    <location>
        <begin position="611"/>
        <end position="633"/>
    </location>
</feature>
<feature type="region of interest" description="Disordered" evidence="1">
    <location>
        <begin position="300"/>
        <end position="339"/>
    </location>
</feature>
<dbReference type="Gene3D" id="3.40.47.10">
    <property type="match status" value="2"/>
</dbReference>
<dbReference type="GO" id="GO:0016747">
    <property type="term" value="F:acyltransferase activity, transferring groups other than amino-acyl groups"/>
    <property type="evidence" value="ECO:0007669"/>
    <property type="project" value="InterPro"/>
</dbReference>
<dbReference type="InterPro" id="IPR016039">
    <property type="entry name" value="Thiolase-like"/>
</dbReference>
<evidence type="ECO:0000256" key="2">
    <source>
        <dbReference type="SAM" id="Phobius"/>
    </source>
</evidence>
<dbReference type="AlphaFoldDB" id="A0A835TBM3"/>
<keyword evidence="2" id="KW-1133">Transmembrane helix</keyword>